<accession>A0A248ULE7</accession>
<protein>
    <submittedName>
        <fullName evidence="1">Uncharacterized protein</fullName>
    </submittedName>
</protein>
<dbReference type="Proteomes" id="UP000215256">
    <property type="component" value="Chromosome 1"/>
</dbReference>
<sequence length="114" mass="12336">MLRPGIAISIALISLIVSAFVALSFVTTANAQVRKNVSEFAGQRCNTPPRGSGVIIGQFSGVDDSPFVSDGDGLVPIDRFRCFKTMSECKGWLYTMQSKYTNAGLPTVVRCTKR</sequence>
<gene>
    <name evidence="1" type="ORF">CES85_0600</name>
</gene>
<dbReference type="RefSeq" id="WP_095446244.1">
    <property type="nucleotide sequence ID" value="NZ_CP022604.1"/>
</dbReference>
<dbReference type="EMBL" id="CP022604">
    <property type="protein sequence ID" value="ASV87089.1"/>
    <property type="molecule type" value="Genomic_DNA"/>
</dbReference>
<name>A0A248ULE7_9HYPH</name>
<evidence type="ECO:0000313" key="2">
    <source>
        <dbReference type="Proteomes" id="UP000215256"/>
    </source>
</evidence>
<reference evidence="1 2" key="1">
    <citation type="submission" date="2017-07" db="EMBL/GenBank/DDBJ databases">
        <title>Phylogenetic study on the rhizospheric bacterium Ochrobactrum sp. A44.</title>
        <authorList>
            <person name="Krzyzanowska D.M."/>
            <person name="Ossowicki A."/>
            <person name="Rajewska M."/>
            <person name="Maciag T."/>
            <person name="Kaczynski Z."/>
            <person name="Czerwicka M."/>
            <person name="Jafra S."/>
        </authorList>
    </citation>
    <scope>NUCLEOTIDE SEQUENCE [LARGE SCALE GENOMIC DNA]</scope>
    <source>
        <strain evidence="1 2">A44</strain>
    </source>
</reference>
<proteinExistence type="predicted"/>
<dbReference type="KEGG" id="och:CES85_0600"/>
<dbReference type="OrthoDB" id="8115422at2"/>
<evidence type="ECO:0000313" key="1">
    <source>
        <dbReference type="EMBL" id="ASV87089.1"/>
    </source>
</evidence>
<organism evidence="1 2">
    <name type="scientific">Ochrobactrum quorumnocens</name>
    <dbReference type="NCBI Taxonomy" id="271865"/>
    <lineage>
        <taxon>Bacteria</taxon>
        <taxon>Pseudomonadati</taxon>
        <taxon>Pseudomonadota</taxon>
        <taxon>Alphaproteobacteria</taxon>
        <taxon>Hyphomicrobiales</taxon>
        <taxon>Brucellaceae</taxon>
        <taxon>Brucella/Ochrobactrum group</taxon>
        <taxon>Ochrobactrum</taxon>
    </lineage>
</organism>
<dbReference type="AlphaFoldDB" id="A0A248ULE7"/>